<dbReference type="InterPro" id="IPR001173">
    <property type="entry name" value="Glyco_trans_2-like"/>
</dbReference>
<dbReference type="SUPFAM" id="SSF53448">
    <property type="entry name" value="Nucleotide-diphospho-sugar transferases"/>
    <property type="match status" value="1"/>
</dbReference>
<evidence type="ECO:0000259" key="2">
    <source>
        <dbReference type="Pfam" id="PF00535"/>
    </source>
</evidence>
<accession>A0A1E5SK19</accession>
<dbReference type="Pfam" id="PF00535">
    <property type="entry name" value="Glycos_transf_2"/>
    <property type="match status" value="1"/>
</dbReference>
<sequence length="326" mass="37226">MRLYSVVIPVYNRPEEVRELLTSLLDQTFKNFEVLIIEDGSTNKCDQVVEEFNHQLNIRYYFKENSGQGFTRNYGFKKAKGDYLIVFDSDCLIPNHYFQTVDDFLEVNSIDAFGGPDSAHPSFNTLQKAISYSMTSPFTTGGIRGNKKHVGKFHPRSFNMGISRKVFEETGGYRLTRMGEDIEFSIRVINAGFKTGLIESAYVYHKRRTSISQFYKQLHFFGRARVNVNRFFPGEMKLIHLLPAVFTLGFIGWLSTYLWSDLLFKIGGLTISFFFLAILIHSSLKTKNIAVGFASICTAFVQLFAYGMGLITEKISPRGNQPFAQK</sequence>
<proteinExistence type="predicted"/>
<dbReference type="Proteomes" id="UP000095552">
    <property type="component" value="Unassembled WGS sequence"/>
</dbReference>
<feature type="transmembrane region" description="Helical" evidence="1">
    <location>
        <begin position="238"/>
        <end position="256"/>
    </location>
</feature>
<dbReference type="InterPro" id="IPR050834">
    <property type="entry name" value="Glycosyltransf_2"/>
</dbReference>
<evidence type="ECO:0000313" key="4">
    <source>
        <dbReference type="Proteomes" id="UP000095552"/>
    </source>
</evidence>
<dbReference type="GO" id="GO:0016740">
    <property type="term" value="F:transferase activity"/>
    <property type="evidence" value="ECO:0007669"/>
    <property type="project" value="UniProtKB-KW"/>
</dbReference>
<dbReference type="InterPro" id="IPR029044">
    <property type="entry name" value="Nucleotide-diphossugar_trans"/>
</dbReference>
<keyword evidence="1" id="KW-0472">Membrane</keyword>
<dbReference type="STRING" id="1563681.BFP71_07640"/>
<keyword evidence="1" id="KW-1133">Transmembrane helix</keyword>
<comment type="caution">
    <text evidence="3">The sequence shown here is derived from an EMBL/GenBank/DDBJ whole genome shotgun (WGS) entry which is preliminary data.</text>
</comment>
<gene>
    <name evidence="3" type="ORF">BFP71_07640</name>
</gene>
<organism evidence="3 4">
    <name type="scientific">Roseivirga misakiensis</name>
    <dbReference type="NCBI Taxonomy" id="1563681"/>
    <lineage>
        <taxon>Bacteria</taxon>
        <taxon>Pseudomonadati</taxon>
        <taxon>Bacteroidota</taxon>
        <taxon>Cytophagia</taxon>
        <taxon>Cytophagales</taxon>
        <taxon>Roseivirgaceae</taxon>
        <taxon>Roseivirga</taxon>
    </lineage>
</organism>
<dbReference type="PANTHER" id="PTHR43685">
    <property type="entry name" value="GLYCOSYLTRANSFERASE"/>
    <property type="match status" value="1"/>
</dbReference>
<evidence type="ECO:0000256" key="1">
    <source>
        <dbReference type="SAM" id="Phobius"/>
    </source>
</evidence>
<name>A0A1E5SK19_9BACT</name>
<dbReference type="EMBL" id="MDGQ01000005">
    <property type="protein sequence ID" value="OEJ99451.1"/>
    <property type="molecule type" value="Genomic_DNA"/>
</dbReference>
<protein>
    <submittedName>
        <fullName evidence="3">Glycosyltransferase</fullName>
    </submittedName>
</protein>
<evidence type="ECO:0000313" key="3">
    <source>
        <dbReference type="EMBL" id="OEJ99451.1"/>
    </source>
</evidence>
<keyword evidence="3" id="KW-0808">Transferase</keyword>
<dbReference type="AlphaFoldDB" id="A0A1E5SK19"/>
<dbReference type="RefSeq" id="WP_069834912.1">
    <property type="nucleotide sequence ID" value="NZ_MDGQ01000005.1"/>
</dbReference>
<dbReference type="PANTHER" id="PTHR43685:SF2">
    <property type="entry name" value="GLYCOSYLTRANSFERASE 2-LIKE DOMAIN-CONTAINING PROTEIN"/>
    <property type="match status" value="1"/>
</dbReference>
<keyword evidence="1" id="KW-0812">Transmembrane</keyword>
<dbReference type="OrthoDB" id="9813550at2"/>
<keyword evidence="4" id="KW-1185">Reference proteome</keyword>
<feature type="domain" description="Glycosyltransferase 2-like" evidence="2">
    <location>
        <begin position="5"/>
        <end position="169"/>
    </location>
</feature>
<feature type="transmembrane region" description="Helical" evidence="1">
    <location>
        <begin position="289"/>
        <end position="311"/>
    </location>
</feature>
<reference evidence="3 4" key="1">
    <citation type="submission" date="2016-08" db="EMBL/GenBank/DDBJ databases">
        <title>Draft genome of Fabibacter sp. strain SK-8.</title>
        <authorList>
            <person name="Wong S.-K."/>
            <person name="Hamasaki K."/>
            <person name="Yoshizawa S."/>
        </authorList>
    </citation>
    <scope>NUCLEOTIDE SEQUENCE [LARGE SCALE GENOMIC DNA]</scope>
    <source>
        <strain evidence="3 4">SK-8</strain>
    </source>
</reference>
<dbReference type="Gene3D" id="3.90.550.10">
    <property type="entry name" value="Spore Coat Polysaccharide Biosynthesis Protein SpsA, Chain A"/>
    <property type="match status" value="1"/>
</dbReference>
<feature type="transmembrane region" description="Helical" evidence="1">
    <location>
        <begin position="262"/>
        <end position="282"/>
    </location>
</feature>